<accession>A0A1I5BV50</accession>
<dbReference type="AlphaFoldDB" id="A0A1I5BV50"/>
<organism evidence="2 3">
    <name type="scientific">Xenorhabdus japonica</name>
    <dbReference type="NCBI Taxonomy" id="53341"/>
    <lineage>
        <taxon>Bacteria</taxon>
        <taxon>Pseudomonadati</taxon>
        <taxon>Pseudomonadota</taxon>
        <taxon>Gammaproteobacteria</taxon>
        <taxon>Enterobacterales</taxon>
        <taxon>Morganellaceae</taxon>
        <taxon>Xenorhabdus</taxon>
    </lineage>
</organism>
<reference evidence="3" key="1">
    <citation type="submission" date="2016-10" db="EMBL/GenBank/DDBJ databases">
        <authorList>
            <person name="Varghese N."/>
            <person name="Submissions S."/>
        </authorList>
    </citation>
    <scope>NUCLEOTIDE SEQUENCE [LARGE SCALE GENOMIC DNA]</scope>
    <source>
        <strain evidence="3">DSM 16522</strain>
    </source>
</reference>
<evidence type="ECO:0000256" key="1">
    <source>
        <dbReference type="SAM" id="MobiDB-lite"/>
    </source>
</evidence>
<dbReference type="STRING" id="53341.SAMN05421579_12212"/>
<feature type="region of interest" description="Disordered" evidence="1">
    <location>
        <begin position="87"/>
        <end position="117"/>
    </location>
</feature>
<sequence length="117" mass="12429">MHAFISWKPQTVSAGKAYDGRETFNSQKRCRVITGYRSGDDGDVSNRLGGDALSRKPFCLQSLDGKSSIALAVVAIKPLRMAALGLPENLAKGKTSDGTPRNADKDDSGQPAVYSAV</sequence>
<proteinExistence type="predicted"/>
<name>A0A1I5BV50_9GAMM</name>
<dbReference type="EMBL" id="FOVO01000022">
    <property type="protein sequence ID" value="SFN78563.1"/>
    <property type="molecule type" value="Genomic_DNA"/>
</dbReference>
<protein>
    <submittedName>
        <fullName evidence="2">Uncharacterized protein</fullName>
    </submittedName>
</protein>
<dbReference type="Proteomes" id="UP000199011">
    <property type="component" value="Unassembled WGS sequence"/>
</dbReference>
<evidence type="ECO:0000313" key="2">
    <source>
        <dbReference type="EMBL" id="SFN78563.1"/>
    </source>
</evidence>
<gene>
    <name evidence="2" type="ORF">SAMN05421579_12212</name>
</gene>
<keyword evidence="3" id="KW-1185">Reference proteome</keyword>
<evidence type="ECO:0000313" key="3">
    <source>
        <dbReference type="Proteomes" id="UP000199011"/>
    </source>
</evidence>